<dbReference type="Pfam" id="PF00196">
    <property type="entry name" value="GerE"/>
    <property type="match status" value="1"/>
</dbReference>
<dbReference type="InterPro" id="IPR036388">
    <property type="entry name" value="WH-like_DNA-bd_sf"/>
</dbReference>
<dbReference type="RefSeq" id="WP_110038930.1">
    <property type="nucleotide sequence ID" value="NZ_QGTL01000006.1"/>
</dbReference>
<dbReference type="InterPro" id="IPR016032">
    <property type="entry name" value="Sig_transdc_resp-reg_C-effctor"/>
</dbReference>
<dbReference type="SUPFAM" id="SSF46894">
    <property type="entry name" value="C-terminal effector domain of the bipartite response regulators"/>
    <property type="match status" value="1"/>
</dbReference>
<dbReference type="AlphaFoldDB" id="A0A317NLH9"/>
<dbReference type="PANTHER" id="PTHR47691:SF3">
    <property type="entry name" value="HTH-TYPE TRANSCRIPTIONAL REGULATOR RV0890C-RELATED"/>
    <property type="match status" value="1"/>
</dbReference>
<proteinExistence type="predicted"/>
<dbReference type="SMART" id="SM00421">
    <property type="entry name" value="HTH_LUXR"/>
    <property type="match status" value="1"/>
</dbReference>
<organism evidence="2 3">
    <name type="scientific">Nocardia neocaledoniensis</name>
    <dbReference type="NCBI Taxonomy" id="236511"/>
    <lineage>
        <taxon>Bacteria</taxon>
        <taxon>Bacillati</taxon>
        <taxon>Actinomycetota</taxon>
        <taxon>Actinomycetes</taxon>
        <taxon>Mycobacteriales</taxon>
        <taxon>Nocardiaceae</taxon>
        <taxon>Nocardia</taxon>
    </lineage>
</organism>
<evidence type="ECO:0000313" key="3">
    <source>
        <dbReference type="Proteomes" id="UP000246410"/>
    </source>
</evidence>
<dbReference type="GO" id="GO:0003677">
    <property type="term" value="F:DNA binding"/>
    <property type="evidence" value="ECO:0007669"/>
    <property type="project" value="InterPro"/>
</dbReference>
<dbReference type="GO" id="GO:0006355">
    <property type="term" value="P:regulation of DNA-templated transcription"/>
    <property type="evidence" value="ECO:0007669"/>
    <property type="project" value="InterPro"/>
</dbReference>
<reference evidence="2 3" key="1">
    <citation type="submission" date="2018-05" db="EMBL/GenBank/DDBJ databases">
        <title>Genomic Encyclopedia of Type Strains, Phase IV (KMG-IV): sequencing the most valuable type-strain genomes for metagenomic binning, comparative biology and taxonomic classification.</title>
        <authorList>
            <person name="Goeker M."/>
        </authorList>
    </citation>
    <scope>NUCLEOTIDE SEQUENCE [LARGE SCALE GENOMIC DNA]</scope>
    <source>
        <strain evidence="2 3">DSM 44717</strain>
    </source>
</reference>
<evidence type="ECO:0000313" key="2">
    <source>
        <dbReference type="EMBL" id="PWV74498.1"/>
    </source>
</evidence>
<name>A0A317NLH9_9NOCA</name>
<dbReference type="EMBL" id="QGTL01000006">
    <property type="protein sequence ID" value="PWV74498.1"/>
    <property type="molecule type" value="Genomic_DNA"/>
</dbReference>
<dbReference type="Gene3D" id="3.40.50.300">
    <property type="entry name" value="P-loop containing nucleotide triphosphate hydrolases"/>
    <property type="match status" value="1"/>
</dbReference>
<sequence length="851" mass="92273">MGARRHSSPTSPSAFVGRQVELDQVVTLLVRSVRLITLVGPGGIGKTRLAAEAVNRFRRSAGASVHWVRLARLAPGSSVTAVEEEIAHAVMETDFSPRSGWRAIVDALSGGDDSEQTVLVMDNCEHVLGAAGQVIDRLLAAAPNLSIVATSRGTIGWIDEYRVPVPPLTLEQGVELFQLRSELVGRPMLAGERDLIGQICRHVDNHPLYIRLAAACLARKPLPVILAELSGGATDRRMRWSDAPRVGIDPRHRGVRDVIAWSYELCDEPEQILFERMAVFAAGYDANPEEGDEDWLDIGADREAIIAVCSDPDGSSGPGTVTPESIPDLLDRLVDQSLVSIHLTSTTARYSLLESIRVFAQYRLEQRSASGSDERARLELRHLQYYRDKVVAAAANWCGPDEIKYLEWARAAWTNVLTAMDRSLAEPEHAVLALDICQGLLEIRLQFLGCSFREIRVWSGRVLTAVQQRAATAQDRESGNALEVTAQLVRIAVCQSAHDDAAELLDECMRIIAGDQVAPSGWRESAGADLRAAAAVECAWGLELLMAKQDPRSVTVLDRAAAKYEAEGKPGSAVAAGLFGALAAGALGTDEEAESLTATYLEKVNRSGAPWAFAWAQLARALALTRVGRLNEALKMERMALACMIRIRDQFGALWAVQFRMLTLARIIEGIRSTPSERRQATAIAAEIAQLAGGIEALVADLRIDVSGLGPFSAGTSDAIAIARETLGEHGFADARAQGTKLRIDRRELQSLAMGKMSLRPPAPRSTSMWSQLSQAEAAVATLAAAGWTNSAISVRRGSSTRTVDSQVASVLRKLSISSREQIVDLVPPALQERVRAEALRRSERQSRFSP</sequence>
<gene>
    <name evidence="2" type="ORF">DFR69_106309</name>
</gene>
<dbReference type="PANTHER" id="PTHR47691">
    <property type="entry name" value="REGULATOR-RELATED"/>
    <property type="match status" value="1"/>
</dbReference>
<dbReference type="InterPro" id="IPR000792">
    <property type="entry name" value="Tscrpt_reg_LuxR_C"/>
</dbReference>
<keyword evidence="3" id="KW-1185">Reference proteome</keyword>
<protein>
    <submittedName>
        <fullName evidence="2">Putative ATPase</fullName>
    </submittedName>
</protein>
<dbReference type="InterPro" id="IPR027417">
    <property type="entry name" value="P-loop_NTPase"/>
</dbReference>
<dbReference type="Proteomes" id="UP000246410">
    <property type="component" value="Unassembled WGS sequence"/>
</dbReference>
<dbReference type="SUPFAM" id="SSF52540">
    <property type="entry name" value="P-loop containing nucleoside triphosphate hydrolases"/>
    <property type="match status" value="1"/>
</dbReference>
<comment type="caution">
    <text evidence="2">The sequence shown here is derived from an EMBL/GenBank/DDBJ whole genome shotgun (WGS) entry which is preliminary data.</text>
</comment>
<feature type="domain" description="HTH luxR-type" evidence="1">
    <location>
        <begin position="770"/>
        <end position="827"/>
    </location>
</feature>
<accession>A0A317NLH9</accession>
<evidence type="ECO:0000259" key="1">
    <source>
        <dbReference type="SMART" id="SM00421"/>
    </source>
</evidence>
<dbReference type="Gene3D" id="1.10.10.10">
    <property type="entry name" value="Winged helix-like DNA-binding domain superfamily/Winged helix DNA-binding domain"/>
    <property type="match status" value="1"/>
</dbReference>